<dbReference type="EMBL" id="BHEO01000002">
    <property type="protein sequence ID" value="GBU03836.1"/>
    <property type="molecule type" value="Genomic_DNA"/>
</dbReference>
<evidence type="ECO:0000313" key="2">
    <source>
        <dbReference type="EMBL" id="TCS60290.1"/>
    </source>
</evidence>
<dbReference type="RefSeq" id="WP_116441050.1">
    <property type="nucleotide sequence ID" value="NZ_BHEO01000002.1"/>
</dbReference>
<gene>
    <name evidence="2" type="ORF">EDD74_1447</name>
    <name evidence="1" type="ORF">FAEUMB_03770</name>
</gene>
<comment type="caution">
    <text evidence="2">The sequence shown here is derived from an EMBL/GenBank/DDBJ whole genome shotgun (WGS) entry which is preliminary data.</text>
</comment>
<proteinExistence type="predicted"/>
<accession>A0A4R3J755</accession>
<dbReference type="EMBL" id="SLZV01000044">
    <property type="protein sequence ID" value="TCS60290.1"/>
    <property type="molecule type" value="Genomic_DNA"/>
</dbReference>
<evidence type="ECO:0000313" key="1">
    <source>
        <dbReference type="EMBL" id="GBU03836.1"/>
    </source>
</evidence>
<keyword evidence="4" id="KW-1185">Reference proteome</keyword>
<reference evidence="2 3" key="2">
    <citation type="submission" date="2019-03" db="EMBL/GenBank/DDBJ databases">
        <title>Genomic Encyclopedia of Type Strains, Phase IV (KMG-IV): sequencing the most valuable type-strain genomes for metagenomic binning, comparative biology and taxonomic classification.</title>
        <authorList>
            <person name="Goeker M."/>
        </authorList>
    </citation>
    <scope>NUCLEOTIDE SEQUENCE [LARGE SCALE GENOMIC DNA]</scope>
    <source>
        <strain evidence="2 3">DSM 103426</strain>
    </source>
</reference>
<dbReference type="Proteomes" id="UP000702954">
    <property type="component" value="Unassembled WGS sequence"/>
</dbReference>
<dbReference type="AlphaFoldDB" id="A0A4R3J755"/>
<reference evidence="1 4" key="1">
    <citation type="journal article" date="2018" name="Int. J. Syst. Evol. Microbiol.">
        <title>Draft Genome Sequence of Faecalimonas umbilicata JCM 30896T, an Acetate-Producing Bacterium Isolated from Human Feces.</title>
        <authorList>
            <person name="Sakamoto M."/>
            <person name="Ikeyama N."/>
            <person name="Yuki M."/>
            <person name="Ohkuma M."/>
        </authorList>
    </citation>
    <scope>NUCLEOTIDE SEQUENCE [LARGE SCALE GENOMIC DNA]</scope>
    <source>
        <strain evidence="1 4">EGH7</strain>
    </source>
</reference>
<name>A0A4R3J755_9FIRM</name>
<organism evidence="2 3">
    <name type="scientific">Faecalimonas umbilicata</name>
    <dbReference type="NCBI Taxonomy" id="1912855"/>
    <lineage>
        <taxon>Bacteria</taxon>
        <taxon>Bacillati</taxon>
        <taxon>Bacillota</taxon>
        <taxon>Clostridia</taxon>
        <taxon>Lachnospirales</taxon>
        <taxon>Lachnospiraceae</taxon>
        <taxon>Faecalimonas</taxon>
    </lineage>
</organism>
<protein>
    <submittedName>
        <fullName evidence="2">Uncharacterized protein</fullName>
    </submittedName>
</protein>
<evidence type="ECO:0000313" key="4">
    <source>
        <dbReference type="Proteomes" id="UP000702954"/>
    </source>
</evidence>
<dbReference type="Proteomes" id="UP000294613">
    <property type="component" value="Unassembled WGS sequence"/>
</dbReference>
<evidence type="ECO:0000313" key="3">
    <source>
        <dbReference type="Proteomes" id="UP000294613"/>
    </source>
</evidence>
<sequence>MILKVHQTKHDLKNAYQITSAGKLLYSACASNLHRLGNLTIYDENKQPLCTLSRTVKLQELLIPTILTLFPIEKKKDFYQLEGALSGTCYHRLKGPSICEYHIQTDISSLVIHPLYHGSRELFLVFTAGEEQIALIERHTTVVNQKDTYTLYLTGRYEHTALLLSAWILLYDHQNYGDQREISAGISKTWSWSLPGAKGRKLYNPNWGQDEFQEQAPKLL</sequence>